<dbReference type="InterPro" id="IPR013656">
    <property type="entry name" value="PAS_4"/>
</dbReference>
<dbReference type="KEGG" id="hbs:IPV69_21755"/>
<keyword evidence="2" id="KW-0238">DNA-binding</keyword>
<dbReference type="InterPro" id="IPR020449">
    <property type="entry name" value="Tscrpt_reg_AraC-type_HTH"/>
</dbReference>
<evidence type="ECO:0000313" key="6">
    <source>
        <dbReference type="Proteomes" id="UP000593765"/>
    </source>
</evidence>
<dbReference type="AlphaFoldDB" id="A0A7M2WU80"/>
<keyword evidence="3" id="KW-0804">Transcription</keyword>
<feature type="domain" description="HTH araC/xylS-type" evidence="4">
    <location>
        <begin position="149"/>
        <end position="247"/>
    </location>
</feature>
<dbReference type="RefSeq" id="WP_206291831.1">
    <property type="nucleotide sequence ID" value="NZ_CP063458.1"/>
</dbReference>
<dbReference type="Pfam" id="PF08448">
    <property type="entry name" value="PAS_4"/>
    <property type="match status" value="1"/>
</dbReference>
<dbReference type="PANTHER" id="PTHR46796">
    <property type="entry name" value="HTH-TYPE TRANSCRIPTIONAL ACTIVATOR RHAS-RELATED"/>
    <property type="match status" value="1"/>
</dbReference>
<dbReference type="PANTHER" id="PTHR46796:SF13">
    <property type="entry name" value="HTH-TYPE TRANSCRIPTIONAL ACTIVATOR RHAS"/>
    <property type="match status" value="1"/>
</dbReference>
<dbReference type="InterPro" id="IPR009057">
    <property type="entry name" value="Homeodomain-like_sf"/>
</dbReference>
<sequence length="252" mass="28724">MSASAGRAFQSAFFSRNPLAQNVLELFDALPNVAFYAKDVESRFVRMNGLFLEIHGCHSDEQMLGKSDRDVSPPVMAEAYIEEDQRVMAARQTLAGQVWLVYHPREQPNWYISTKTPLFNDAGEVIGIAGAMYLIERSDDLAAHTRELLPVVKHIEQHYTEPVSMTQMARLAGLSATHFNRRFRQILRMTPLEYLRTVRVQAARRLLARSSAKLADIAVDTGFTDQSHFTRRFREATGMTPAAYRMRFRRAP</sequence>
<evidence type="ECO:0000259" key="4">
    <source>
        <dbReference type="PROSITE" id="PS01124"/>
    </source>
</evidence>
<dbReference type="InterPro" id="IPR035965">
    <property type="entry name" value="PAS-like_dom_sf"/>
</dbReference>
<gene>
    <name evidence="5" type="ORF">IPV69_21755</name>
</gene>
<dbReference type="PROSITE" id="PS00041">
    <property type="entry name" value="HTH_ARAC_FAMILY_1"/>
    <property type="match status" value="1"/>
</dbReference>
<dbReference type="EMBL" id="CP063458">
    <property type="protein sequence ID" value="QOV88824.1"/>
    <property type="molecule type" value="Genomic_DNA"/>
</dbReference>
<dbReference type="GO" id="GO:0043565">
    <property type="term" value="F:sequence-specific DNA binding"/>
    <property type="evidence" value="ECO:0007669"/>
    <property type="project" value="InterPro"/>
</dbReference>
<reference evidence="5 6" key="1">
    <citation type="submission" date="2020-10" db="EMBL/GenBank/DDBJ databases">
        <title>Wide distribution of Phycisphaera-like planctomycetes from WD2101 soil group in peatlands and genome analysis of the first cultivated representative.</title>
        <authorList>
            <person name="Dedysh S.N."/>
            <person name="Beletsky A.V."/>
            <person name="Ivanova A."/>
            <person name="Kulichevskaya I.S."/>
            <person name="Suzina N.E."/>
            <person name="Philippov D.A."/>
            <person name="Rakitin A.L."/>
            <person name="Mardanov A.V."/>
            <person name="Ravin N.V."/>
        </authorList>
    </citation>
    <scope>NUCLEOTIDE SEQUENCE [LARGE SCALE GENOMIC DNA]</scope>
    <source>
        <strain evidence="5 6">M1803</strain>
    </source>
</reference>
<evidence type="ECO:0000256" key="3">
    <source>
        <dbReference type="ARBA" id="ARBA00023163"/>
    </source>
</evidence>
<dbReference type="PRINTS" id="PR00032">
    <property type="entry name" value="HTHARAC"/>
</dbReference>
<dbReference type="Proteomes" id="UP000593765">
    <property type="component" value="Chromosome"/>
</dbReference>
<dbReference type="SMART" id="SM00342">
    <property type="entry name" value="HTH_ARAC"/>
    <property type="match status" value="1"/>
</dbReference>
<dbReference type="InterPro" id="IPR018060">
    <property type="entry name" value="HTH_AraC"/>
</dbReference>
<dbReference type="Gene3D" id="1.10.10.60">
    <property type="entry name" value="Homeodomain-like"/>
    <property type="match status" value="2"/>
</dbReference>
<evidence type="ECO:0000256" key="1">
    <source>
        <dbReference type="ARBA" id="ARBA00023015"/>
    </source>
</evidence>
<evidence type="ECO:0000313" key="5">
    <source>
        <dbReference type="EMBL" id="QOV88824.1"/>
    </source>
</evidence>
<accession>A0A7M2WU80</accession>
<keyword evidence="6" id="KW-1185">Reference proteome</keyword>
<dbReference type="SUPFAM" id="SSF46689">
    <property type="entry name" value="Homeodomain-like"/>
    <property type="match status" value="2"/>
</dbReference>
<dbReference type="Pfam" id="PF12833">
    <property type="entry name" value="HTH_18"/>
    <property type="match status" value="1"/>
</dbReference>
<dbReference type="PROSITE" id="PS01124">
    <property type="entry name" value="HTH_ARAC_FAMILY_2"/>
    <property type="match status" value="1"/>
</dbReference>
<proteinExistence type="predicted"/>
<dbReference type="Gene3D" id="3.30.450.20">
    <property type="entry name" value="PAS domain"/>
    <property type="match status" value="1"/>
</dbReference>
<dbReference type="GO" id="GO:0003700">
    <property type="term" value="F:DNA-binding transcription factor activity"/>
    <property type="evidence" value="ECO:0007669"/>
    <property type="project" value="InterPro"/>
</dbReference>
<protein>
    <submittedName>
        <fullName evidence="5">AraC family transcriptional regulator</fullName>
    </submittedName>
</protein>
<name>A0A7M2WU80_9BACT</name>
<keyword evidence="1" id="KW-0805">Transcription regulation</keyword>
<organism evidence="5 6">
    <name type="scientific">Humisphaera borealis</name>
    <dbReference type="NCBI Taxonomy" id="2807512"/>
    <lineage>
        <taxon>Bacteria</taxon>
        <taxon>Pseudomonadati</taxon>
        <taxon>Planctomycetota</taxon>
        <taxon>Phycisphaerae</taxon>
        <taxon>Tepidisphaerales</taxon>
        <taxon>Tepidisphaeraceae</taxon>
        <taxon>Humisphaera</taxon>
    </lineage>
</organism>
<dbReference type="InterPro" id="IPR050204">
    <property type="entry name" value="AraC_XylS_family_regulators"/>
</dbReference>
<dbReference type="InterPro" id="IPR018062">
    <property type="entry name" value="HTH_AraC-typ_CS"/>
</dbReference>
<evidence type="ECO:0000256" key="2">
    <source>
        <dbReference type="ARBA" id="ARBA00023125"/>
    </source>
</evidence>
<dbReference type="SUPFAM" id="SSF55785">
    <property type="entry name" value="PYP-like sensor domain (PAS domain)"/>
    <property type="match status" value="1"/>
</dbReference>